<protein>
    <submittedName>
        <fullName evidence="2">Uncharacterized protein</fullName>
    </submittedName>
</protein>
<dbReference type="Proteomes" id="UP000054166">
    <property type="component" value="Unassembled WGS sequence"/>
</dbReference>
<dbReference type="STRING" id="765440.A0A0C3BQD6"/>
<dbReference type="OrthoDB" id="354769at2759"/>
<gene>
    <name evidence="2" type="ORF">PILCRDRAFT_36662</name>
</gene>
<keyword evidence="3" id="KW-1185">Reference proteome</keyword>
<name>A0A0C3BQD6_PILCF</name>
<dbReference type="HOGENOM" id="CLU_1182622_0_0_1"/>
<dbReference type="EMBL" id="KN832976">
    <property type="protein sequence ID" value="KIM88703.1"/>
    <property type="molecule type" value="Genomic_DNA"/>
</dbReference>
<feature type="compositionally biased region" description="Basic and acidic residues" evidence="1">
    <location>
        <begin position="25"/>
        <end position="44"/>
    </location>
</feature>
<organism evidence="2 3">
    <name type="scientific">Piloderma croceum (strain F 1598)</name>
    <dbReference type="NCBI Taxonomy" id="765440"/>
    <lineage>
        <taxon>Eukaryota</taxon>
        <taxon>Fungi</taxon>
        <taxon>Dikarya</taxon>
        <taxon>Basidiomycota</taxon>
        <taxon>Agaricomycotina</taxon>
        <taxon>Agaricomycetes</taxon>
        <taxon>Agaricomycetidae</taxon>
        <taxon>Atheliales</taxon>
        <taxon>Atheliaceae</taxon>
        <taxon>Piloderma</taxon>
    </lineage>
</organism>
<reference evidence="3" key="2">
    <citation type="submission" date="2015-01" db="EMBL/GenBank/DDBJ databases">
        <title>Evolutionary Origins and Diversification of the Mycorrhizal Mutualists.</title>
        <authorList>
            <consortium name="DOE Joint Genome Institute"/>
            <consortium name="Mycorrhizal Genomics Consortium"/>
            <person name="Kohler A."/>
            <person name="Kuo A."/>
            <person name="Nagy L.G."/>
            <person name="Floudas D."/>
            <person name="Copeland A."/>
            <person name="Barry K.W."/>
            <person name="Cichocki N."/>
            <person name="Veneault-Fourrey C."/>
            <person name="LaButti K."/>
            <person name="Lindquist E.A."/>
            <person name="Lipzen A."/>
            <person name="Lundell T."/>
            <person name="Morin E."/>
            <person name="Murat C."/>
            <person name="Riley R."/>
            <person name="Ohm R."/>
            <person name="Sun H."/>
            <person name="Tunlid A."/>
            <person name="Henrissat B."/>
            <person name="Grigoriev I.V."/>
            <person name="Hibbett D.S."/>
            <person name="Martin F."/>
        </authorList>
    </citation>
    <scope>NUCLEOTIDE SEQUENCE [LARGE SCALE GENOMIC DNA]</scope>
    <source>
        <strain evidence="3">F 1598</strain>
    </source>
</reference>
<dbReference type="AlphaFoldDB" id="A0A0C3BQD6"/>
<feature type="region of interest" description="Disordered" evidence="1">
    <location>
        <begin position="25"/>
        <end position="91"/>
    </location>
</feature>
<sequence>WLTRRRSSSAAVYSRRSDDLERLKEDLNDEEKAIHVRRAQKMEKPSSPVGRSRNPNQASYKGKKRHDRPGTSESTEPLLPSRGRESFSFDFQTPSSPAIPDVYTHYQHSLHSLNDIIDRYLQGDAMSPPLQEFKRASSSASLKSERRHSLPPSIMSVSTVDSGVLTPKPGATDFQLRRRRAAKLTHFFGVDYRQIMADILESIEKGVEEERKRGTLQAEEVEVLLCKVRTLKTKQ</sequence>
<accession>A0A0C3BQD6</accession>
<feature type="non-terminal residue" evidence="2">
    <location>
        <position position="235"/>
    </location>
</feature>
<evidence type="ECO:0000313" key="2">
    <source>
        <dbReference type="EMBL" id="KIM88703.1"/>
    </source>
</evidence>
<proteinExistence type="predicted"/>
<feature type="non-terminal residue" evidence="2">
    <location>
        <position position="1"/>
    </location>
</feature>
<dbReference type="InParanoid" id="A0A0C3BQD6"/>
<reference evidence="2 3" key="1">
    <citation type="submission" date="2014-04" db="EMBL/GenBank/DDBJ databases">
        <authorList>
            <consortium name="DOE Joint Genome Institute"/>
            <person name="Kuo A."/>
            <person name="Tarkka M."/>
            <person name="Buscot F."/>
            <person name="Kohler A."/>
            <person name="Nagy L.G."/>
            <person name="Floudas D."/>
            <person name="Copeland A."/>
            <person name="Barry K.W."/>
            <person name="Cichocki N."/>
            <person name="Veneault-Fourrey C."/>
            <person name="LaButti K."/>
            <person name="Lindquist E.A."/>
            <person name="Lipzen A."/>
            <person name="Lundell T."/>
            <person name="Morin E."/>
            <person name="Murat C."/>
            <person name="Sun H."/>
            <person name="Tunlid A."/>
            <person name="Henrissat B."/>
            <person name="Grigoriev I.V."/>
            <person name="Hibbett D.S."/>
            <person name="Martin F."/>
            <person name="Nordberg H.P."/>
            <person name="Cantor M.N."/>
            <person name="Hua S.X."/>
        </authorList>
    </citation>
    <scope>NUCLEOTIDE SEQUENCE [LARGE SCALE GENOMIC DNA]</scope>
    <source>
        <strain evidence="2 3">F 1598</strain>
    </source>
</reference>
<evidence type="ECO:0000313" key="3">
    <source>
        <dbReference type="Proteomes" id="UP000054166"/>
    </source>
</evidence>
<evidence type="ECO:0000256" key="1">
    <source>
        <dbReference type="SAM" id="MobiDB-lite"/>
    </source>
</evidence>